<comment type="caution">
    <text evidence="1">The sequence shown here is derived from an EMBL/GenBank/DDBJ whole genome shotgun (WGS) entry which is preliminary data.</text>
</comment>
<evidence type="ECO:0000313" key="2">
    <source>
        <dbReference type="Proteomes" id="UP000034329"/>
    </source>
</evidence>
<dbReference type="InterPro" id="IPR019546">
    <property type="entry name" value="TAT_signal_bac_arc"/>
</dbReference>
<reference evidence="1 2" key="1">
    <citation type="journal article" date="2015" name="Nature">
        <title>rRNA introns, odd ribosomes, and small enigmatic genomes across a large radiation of phyla.</title>
        <authorList>
            <person name="Brown C.T."/>
            <person name="Hug L.A."/>
            <person name="Thomas B.C."/>
            <person name="Sharon I."/>
            <person name="Castelle C.J."/>
            <person name="Singh A."/>
            <person name="Wilkins M.J."/>
            <person name="Williams K.H."/>
            <person name="Banfield J.F."/>
        </authorList>
    </citation>
    <scope>NUCLEOTIDE SEQUENCE [LARGE SCALE GENOMIC DNA]</scope>
</reference>
<accession>A0A0G1MN47</accession>
<sequence>MSDQLSRRDFLKLAGAGALGLAFRKPIQELDKANIEVEQEKIFETEKAIYIYHSLKFTLDVTQINEF</sequence>
<dbReference type="AlphaFoldDB" id="A0A0G1MN47"/>
<dbReference type="PROSITE" id="PS51318">
    <property type="entry name" value="TAT"/>
    <property type="match status" value="1"/>
</dbReference>
<protein>
    <recommendedName>
        <fullName evidence="3">Twin-arginine translocation signal domain-containing protein</fullName>
    </recommendedName>
</protein>
<proteinExistence type="predicted"/>
<dbReference type="InterPro" id="IPR006311">
    <property type="entry name" value="TAT_signal"/>
</dbReference>
<dbReference type="EMBL" id="LCLA01000031">
    <property type="protein sequence ID" value="KKU09771.1"/>
    <property type="molecule type" value="Genomic_DNA"/>
</dbReference>
<evidence type="ECO:0000313" key="1">
    <source>
        <dbReference type="EMBL" id="KKU09771.1"/>
    </source>
</evidence>
<dbReference type="Proteomes" id="UP000034329">
    <property type="component" value="Unassembled WGS sequence"/>
</dbReference>
<evidence type="ECO:0008006" key="3">
    <source>
        <dbReference type="Google" id="ProtNLM"/>
    </source>
</evidence>
<gene>
    <name evidence="1" type="ORF">UX13_C0031G0010</name>
</gene>
<organism evidence="1 2">
    <name type="scientific">Candidatus Woesebacteria bacterium GW2011_GWB1_45_5</name>
    <dbReference type="NCBI Taxonomy" id="1618581"/>
    <lineage>
        <taxon>Bacteria</taxon>
        <taxon>Candidatus Woeseibacteriota</taxon>
    </lineage>
</organism>
<name>A0A0G1MN47_9BACT</name>
<dbReference type="NCBIfam" id="TIGR01409">
    <property type="entry name" value="TAT_signal_seq"/>
    <property type="match status" value="1"/>
</dbReference>
<dbReference type="Pfam" id="PF10518">
    <property type="entry name" value="TAT_signal"/>
    <property type="match status" value="1"/>
</dbReference>